<keyword evidence="1" id="KW-0547">Nucleotide-binding</keyword>
<evidence type="ECO:0000313" key="4">
    <source>
        <dbReference type="EMBL" id="KAG5586176.1"/>
    </source>
</evidence>
<dbReference type="OrthoDB" id="4928at2759"/>
<feature type="domain" description="Translation initiation factor IF- 2" evidence="3">
    <location>
        <begin position="2"/>
        <end position="80"/>
    </location>
</feature>
<dbReference type="GO" id="GO:0005525">
    <property type="term" value="F:GTP binding"/>
    <property type="evidence" value="ECO:0007669"/>
    <property type="project" value="UniProtKB-KW"/>
</dbReference>
<protein>
    <recommendedName>
        <fullName evidence="3">Translation initiation factor IF- 2 domain-containing protein</fullName>
    </recommendedName>
</protein>
<gene>
    <name evidence="4" type="ORF">H5410_046610</name>
</gene>
<dbReference type="PANTHER" id="PTHR43381:SF4">
    <property type="entry name" value="EUKARYOTIC TRANSLATION INITIATION FACTOR 5B"/>
    <property type="match status" value="1"/>
</dbReference>
<comment type="caution">
    <text evidence="4">The sequence shown here is derived from an EMBL/GenBank/DDBJ whole genome shotgun (WGS) entry which is preliminary data.</text>
</comment>
<dbReference type="Proteomes" id="UP000824120">
    <property type="component" value="Chromosome 9"/>
</dbReference>
<accession>A0A9J5XGY2</accession>
<dbReference type="SUPFAM" id="SSF52156">
    <property type="entry name" value="Initiation factor IF2/eIF5b, domain 3"/>
    <property type="match status" value="1"/>
</dbReference>
<dbReference type="InterPro" id="IPR036925">
    <property type="entry name" value="TIF_IF2_dom3_sf"/>
</dbReference>
<keyword evidence="5" id="KW-1185">Reference proteome</keyword>
<dbReference type="Gene3D" id="3.40.50.10050">
    <property type="entry name" value="Translation initiation factor IF- 2, domain 3"/>
    <property type="match status" value="1"/>
</dbReference>
<dbReference type="GO" id="GO:0003743">
    <property type="term" value="F:translation initiation factor activity"/>
    <property type="evidence" value="ECO:0007669"/>
    <property type="project" value="TreeGrafter"/>
</dbReference>
<dbReference type="EMBL" id="JACXVP010000009">
    <property type="protein sequence ID" value="KAG5586176.1"/>
    <property type="molecule type" value="Genomic_DNA"/>
</dbReference>
<evidence type="ECO:0000256" key="1">
    <source>
        <dbReference type="ARBA" id="ARBA00022741"/>
    </source>
</evidence>
<evidence type="ECO:0000256" key="2">
    <source>
        <dbReference type="ARBA" id="ARBA00023134"/>
    </source>
</evidence>
<reference evidence="4 5" key="1">
    <citation type="submission" date="2020-09" db="EMBL/GenBank/DDBJ databases">
        <title>De no assembly of potato wild relative species, Solanum commersonii.</title>
        <authorList>
            <person name="Cho K."/>
        </authorList>
    </citation>
    <scope>NUCLEOTIDE SEQUENCE [LARGE SCALE GENOMIC DNA]</scope>
    <source>
        <strain evidence="4">LZ3.2</strain>
        <tissue evidence="4">Leaf</tissue>
    </source>
</reference>
<evidence type="ECO:0000313" key="5">
    <source>
        <dbReference type="Proteomes" id="UP000824120"/>
    </source>
</evidence>
<sequence length="279" mass="31191">MEDMKSVMSKIDKSGEGVNVQETTLGSLEAFLEFFKTPRVSIPVSGIGIGLVHKKDVIKASVMLEKKKEYATILAFDVKAFTLVIYKHIWLCFYWSKKIEELELKKKQQETKAIETSRKAIPSMENCKKQLMIANSDFMEKWSIRIVSTISSETCYEVGDNMMNYSTGNKKTTLIKLNDVPYNVGEGFLPAPISRQTTTTITTVTPHELSSPVKGVKMSKAKQASGDDRASQVSISRKEYGHQQARKYCSSSATSLPQRAASWLVLATLRHTASDESII</sequence>
<dbReference type="Pfam" id="PF11987">
    <property type="entry name" value="IF-2"/>
    <property type="match status" value="1"/>
</dbReference>
<dbReference type="InterPro" id="IPR023115">
    <property type="entry name" value="TIF_IF2_dom3"/>
</dbReference>
<keyword evidence="2" id="KW-0342">GTP-binding</keyword>
<dbReference type="InterPro" id="IPR015760">
    <property type="entry name" value="TIF_IF2"/>
</dbReference>
<organism evidence="4 5">
    <name type="scientific">Solanum commersonii</name>
    <name type="common">Commerson's wild potato</name>
    <name type="synonym">Commerson's nightshade</name>
    <dbReference type="NCBI Taxonomy" id="4109"/>
    <lineage>
        <taxon>Eukaryota</taxon>
        <taxon>Viridiplantae</taxon>
        <taxon>Streptophyta</taxon>
        <taxon>Embryophyta</taxon>
        <taxon>Tracheophyta</taxon>
        <taxon>Spermatophyta</taxon>
        <taxon>Magnoliopsida</taxon>
        <taxon>eudicotyledons</taxon>
        <taxon>Gunneridae</taxon>
        <taxon>Pentapetalae</taxon>
        <taxon>asterids</taxon>
        <taxon>lamiids</taxon>
        <taxon>Solanales</taxon>
        <taxon>Solanaceae</taxon>
        <taxon>Solanoideae</taxon>
        <taxon>Solaneae</taxon>
        <taxon>Solanum</taxon>
    </lineage>
</organism>
<proteinExistence type="predicted"/>
<evidence type="ECO:0000259" key="3">
    <source>
        <dbReference type="Pfam" id="PF11987"/>
    </source>
</evidence>
<dbReference type="GO" id="GO:0005739">
    <property type="term" value="C:mitochondrion"/>
    <property type="evidence" value="ECO:0007669"/>
    <property type="project" value="TreeGrafter"/>
</dbReference>
<name>A0A9J5XGY2_SOLCO</name>
<dbReference type="PANTHER" id="PTHR43381">
    <property type="entry name" value="TRANSLATION INITIATION FACTOR IF-2-RELATED"/>
    <property type="match status" value="1"/>
</dbReference>
<dbReference type="AlphaFoldDB" id="A0A9J5XGY2"/>